<feature type="chain" id="PRO_5026094143" description="Lipoprotein" evidence="1">
    <location>
        <begin position="32"/>
        <end position="98"/>
    </location>
</feature>
<evidence type="ECO:0000256" key="1">
    <source>
        <dbReference type="SAM" id="SignalP"/>
    </source>
</evidence>
<keyword evidence="3" id="KW-1185">Reference proteome</keyword>
<evidence type="ECO:0000313" key="3">
    <source>
        <dbReference type="Proteomes" id="UP000469430"/>
    </source>
</evidence>
<dbReference type="OrthoDB" id="9992342at2"/>
<sequence>MKPVTSIQGRARRLAMIAAAGLAVVAAPALACDQHDEAVYKFLGFLNYGGMTPEQKAEATQRAIDEFHADQIARSKQQFLRRFTPDAQEPIVTASRES</sequence>
<name>A0A6I4TNV8_9SPHN</name>
<comment type="caution">
    <text evidence="2">The sequence shown here is derived from an EMBL/GenBank/DDBJ whole genome shotgun (WGS) entry which is preliminary data.</text>
</comment>
<feature type="signal peptide" evidence="1">
    <location>
        <begin position="1"/>
        <end position="31"/>
    </location>
</feature>
<dbReference type="Proteomes" id="UP000469430">
    <property type="component" value="Unassembled WGS sequence"/>
</dbReference>
<dbReference type="RefSeq" id="WP_161389309.1">
    <property type="nucleotide sequence ID" value="NZ_JBHSCP010000001.1"/>
</dbReference>
<keyword evidence="1" id="KW-0732">Signal</keyword>
<protein>
    <recommendedName>
        <fullName evidence="4">Lipoprotein</fullName>
    </recommendedName>
</protein>
<proteinExistence type="predicted"/>
<evidence type="ECO:0000313" key="2">
    <source>
        <dbReference type="EMBL" id="MXO97582.1"/>
    </source>
</evidence>
<reference evidence="2 3" key="1">
    <citation type="submission" date="2019-12" db="EMBL/GenBank/DDBJ databases">
        <title>Genomic-based taxomic classification of the family Erythrobacteraceae.</title>
        <authorList>
            <person name="Xu L."/>
        </authorList>
    </citation>
    <scope>NUCLEOTIDE SEQUENCE [LARGE SCALE GENOMIC DNA]</scope>
    <source>
        <strain evidence="2 3">S36</strain>
    </source>
</reference>
<accession>A0A6I4TNV8</accession>
<dbReference type="EMBL" id="WTYJ01000001">
    <property type="protein sequence ID" value="MXO97582.1"/>
    <property type="molecule type" value="Genomic_DNA"/>
</dbReference>
<organism evidence="2 3">
    <name type="scientific">Croceibacterium xixiisoli</name>
    <dbReference type="NCBI Taxonomy" id="1476466"/>
    <lineage>
        <taxon>Bacteria</taxon>
        <taxon>Pseudomonadati</taxon>
        <taxon>Pseudomonadota</taxon>
        <taxon>Alphaproteobacteria</taxon>
        <taxon>Sphingomonadales</taxon>
        <taxon>Erythrobacteraceae</taxon>
        <taxon>Croceibacterium</taxon>
    </lineage>
</organism>
<dbReference type="AlphaFoldDB" id="A0A6I4TNV8"/>
<evidence type="ECO:0008006" key="4">
    <source>
        <dbReference type="Google" id="ProtNLM"/>
    </source>
</evidence>
<gene>
    <name evidence="2" type="ORF">GRI97_01090</name>
</gene>